<keyword evidence="5" id="KW-0560">Oxidoreductase</keyword>
<dbReference type="GO" id="GO:0004497">
    <property type="term" value="F:monooxygenase activity"/>
    <property type="evidence" value="ECO:0007669"/>
    <property type="project" value="UniProtKB-KW"/>
</dbReference>
<dbReference type="Proteomes" id="UP000717328">
    <property type="component" value="Unassembled WGS sequence"/>
</dbReference>
<accession>A0A9P7FRP5</accession>
<dbReference type="SUPFAM" id="SSF48264">
    <property type="entry name" value="Cytochrome P450"/>
    <property type="match status" value="1"/>
</dbReference>
<proteinExistence type="inferred from homology"/>
<dbReference type="PANTHER" id="PTHR46300:SF7">
    <property type="entry name" value="P450, PUTATIVE (EUROFUNG)-RELATED"/>
    <property type="match status" value="1"/>
</dbReference>
<comment type="similarity">
    <text evidence="2">Belongs to the cytochrome P450 family.</text>
</comment>
<dbReference type="GO" id="GO:0005506">
    <property type="term" value="F:iron ion binding"/>
    <property type="evidence" value="ECO:0007669"/>
    <property type="project" value="InterPro"/>
</dbReference>
<name>A0A9P7FRP5_9AGAR</name>
<evidence type="ECO:0000256" key="1">
    <source>
        <dbReference type="ARBA" id="ARBA00001971"/>
    </source>
</evidence>
<evidence type="ECO:0000256" key="6">
    <source>
        <dbReference type="ARBA" id="ARBA00023004"/>
    </source>
</evidence>
<evidence type="ECO:0000256" key="2">
    <source>
        <dbReference type="ARBA" id="ARBA00010617"/>
    </source>
</evidence>
<evidence type="ECO:0000313" key="8">
    <source>
        <dbReference type="EMBL" id="KAG5633952.1"/>
    </source>
</evidence>
<dbReference type="AlphaFoldDB" id="A0A9P7FRP5"/>
<evidence type="ECO:0000256" key="4">
    <source>
        <dbReference type="ARBA" id="ARBA00022723"/>
    </source>
</evidence>
<dbReference type="OrthoDB" id="2789670at2759"/>
<dbReference type="Gene3D" id="1.10.630.10">
    <property type="entry name" value="Cytochrome P450"/>
    <property type="match status" value="1"/>
</dbReference>
<keyword evidence="6" id="KW-0408">Iron</keyword>
<evidence type="ECO:0008006" key="10">
    <source>
        <dbReference type="Google" id="ProtNLM"/>
    </source>
</evidence>
<evidence type="ECO:0000256" key="3">
    <source>
        <dbReference type="ARBA" id="ARBA00022617"/>
    </source>
</evidence>
<evidence type="ECO:0000313" key="9">
    <source>
        <dbReference type="Proteomes" id="UP000717328"/>
    </source>
</evidence>
<dbReference type="EMBL" id="JABCKI010006800">
    <property type="protein sequence ID" value="KAG5633952.1"/>
    <property type="molecule type" value="Genomic_DNA"/>
</dbReference>
<dbReference type="GO" id="GO:0020037">
    <property type="term" value="F:heme binding"/>
    <property type="evidence" value="ECO:0007669"/>
    <property type="project" value="InterPro"/>
</dbReference>
<keyword evidence="4" id="KW-0479">Metal-binding</keyword>
<reference evidence="8" key="1">
    <citation type="submission" date="2021-02" db="EMBL/GenBank/DDBJ databases">
        <authorList>
            <person name="Nieuwenhuis M."/>
            <person name="Van De Peppel L.J.J."/>
        </authorList>
    </citation>
    <scope>NUCLEOTIDE SEQUENCE</scope>
    <source>
        <strain evidence="8">D49</strain>
    </source>
</reference>
<evidence type="ECO:0000256" key="5">
    <source>
        <dbReference type="ARBA" id="ARBA00023002"/>
    </source>
</evidence>
<dbReference type="GO" id="GO:0016705">
    <property type="term" value="F:oxidoreductase activity, acting on paired donors, with incorporation or reduction of molecular oxygen"/>
    <property type="evidence" value="ECO:0007669"/>
    <property type="project" value="InterPro"/>
</dbReference>
<dbReference type="InterPro" id="IPR036396">
    <property type="entry name" value="Cyt_P450_sf"/>
</dbReference>
<feature type="non-terminal residue" evidence="8">
    <location>
        <position position="1"/>
    </location>
</feature>
<comment type="cofactor">
    <cofactor evidence="1">
        <name>heme</name>
        <dbReference type="ChEBI" id="CHEBI:30413"/>
    </cofactor>
</comment>
<keyword evidence="7" id="KW-0503">Monooxygenase</keyword>
<sequence>MEGLAPPSLAQTLLLHKRGKFDDTVYENWVKWVAGSLYAGGGKTACQVYAAVMNFIWAMAINPEKQARTQAEINHVIGTGRFPVIADYKNLLYLEVVIKETLCWHPIILL</sequence>
<comment type="caution">
    <text evidence="8">The sequence shown here is derived from an EMBL/GenBank/DDBJ whole genome shotgun (WGS) entry which is preliminary data.</text>
</comment>
<protein>
    <recommendedName>
        <fullName evidence="10">Cytochrome P450</fullName>
    </recommendedName>
</protein>
<organism evidence="8 9">
    <name type="scientific">Sphagnurus paluster</name>
    <dbReference type="NCBI Taxonomy" id="117069"/>
    <lineage>
        <taxon>Eukaryota</taxon>
        <taxon>Fungi</taxon>
        <taxon>Dikarya</taxon>
        <taxon>Basidiomycota</taxon>
        <taxon>Agaricomycotina</taxon>
        <taxon>Agaricomycetes</taxon>
        <taxon>Agaricomycetidae</taxon>
        <taxon>Agaricales</taxon>
        <taxon>Tricholomatineae</taxon>
        <taxon>Lyophyllaceae</taxon>
        <taxon>Sphagnurus</taxon>
    </lineage>
</organism>
<keyword evidence="3" id="KW-0349">Heme</keyword>
<evidence type="ECO:0000256" key="7">
    <source>
        <dbReference type="ARBA" id="ARBA00023033"/>
    </source>
</evidence>
<dbReference type="Pfam" id="PF00067">
    <property type="entry name" value="p450"/>
    <property type="match status" value="1"/>
</dbReference>
<reference evidence="8" key="2">
    <citation type="submission" date="2021-10" db="EMBL/GenBank/DDBJ databases">
        <title>Phylogenomics reveals ancestral predisposition of the termite-cultivated fungus Termitomyces towards a domesticated lifestyle.</title>
        <authorList>
            <person name="Auxier B."/>
            <person name="Grum-Grzhimaylo A."/>
            <person name="Cardenas M.E."/>
            <person name="Lodge J.D."/>
            <person name="Laessoe T."/>
            <person name="Pedersen O."/>
            <person name="Smith M.E."/>
            <person name="Kuyper T.W."/>
            <person name="Franco-Molano E.A."/>
            <person name="Baroni T.J."/>
            <person name="Aanen D.K."/>
        </authorList>
    </citation>
    <scope>NUCLEOTIDE SEQUENCE</scope>
    <source>
        <strain evidence="8">D49</strain>
    </source>
</reference>
<gene>
    <name evidence="8" type="ORF">H0H81_004240</name>
</gene>
<dbReference type="InterPro" id="IPR050364">
    <property type="entry name" value="Cytochrome_P450_fung"/>
</dbReference>
<dbReference type="PANTHER" id="PTHR46300">
    <property type="entry name" value="P450, PUTATIVE (EUROFUNG)-RELATED-RELATED"/>
    <property type="match status" value="1"/>
</dbReference>
<dbReference type="InterPro" id="IPR001128">
    <property type="entry name" value="Cyt_P450"/>
</dbReference>
<keyword evidence="9" id="KW-1185">Reference proteome</keyword>